<keyword evidence="6" id="KW-0449">Lipoprotein</keyword>
<dbReference type="GO" id="GO:0005829">
    <property type="term" value="C:cytosol"/>
    <property type="evidence" value="ECO:0007669"/>
    <property type="project" value="TreeGrafter"/>
</dbReference>
<dbReference type="eggNOG" id="KOG0044">
    <property type="taxonomic scope" value="Eukaryota"/>
</dbReference>
<dbReference type="SUPFAM" id="SSF47473">
    <property type="entry name" value="EF-hand"/>
    <property type="match status" value="1"/>
</dbReference>
<dbReference type="Gene3D" id="1.10.238.10">
    <property type="entry name" value="EF-hand"/>
    <property type="match status" value="1"/>
</dbReference>
<dbReference type="PANTHER" id="PTHR23055:SF178">
    <property type="entry name" value="NEUROCALCIN HOMOLOG"/>
    <property type="match status" value="1"/>
</dbReference>
<dbReference type="Proteomes" id="UP000053447">
    <property type="component" value="Unassembled WGS sequence"/>
</dbReference>
<keyword evidence="3" id="KW-0479">Metal-binding</keyword>
<reference evidence="10" key="1">
    <citation type="journal article" date="2016" name="Nat. Commun.">
        <title>Genome analysis of three Pneumocystis species reveals adaptation mechanisms to life exclusively in mammalian hosts.</title>
        <authorList>
            <person name="Ma L."/>
            <person name="Chen Z."/>
            <person name="Huang D.W."/>
            <person name="Kutty G."/>
            <person name="Ishihara M."/>
            <person name="Wang H."/>
            <person name="Abouelleil A."/>
            <person name="Bishop L."/>
            <person name="Davey E."/>
            <person name="Deng R."/>
            <person name="Deng X."/>
            <person name="Fan L."/>
            <person name="Fantoni G."/>
            <person name="Fitzgerald M."/>
            <person name="Gogineni E."/>
            <person name="Goldberg J.M."/>
            <person name="Handley G."/>
            <person name="Hu X."/>
            <person name="Huber C."/>
            <person name="Jiao X."/>
            <person name="Jones K."/>
            <person name="Levin J.Z."/>
            <person name="Liu Y."/>
            <person name="Macdonald P."/>
            <person name="Melnikov A."/>
            <person name="Raley C."/>
            <person name="Sassi M."/>
            <person name="Sherman B.T."/>
            <person name="Song X."/>
            <person name="Sykes S."/>
            <person name="Tran B."/>
            <person name="Walsh L."/>
            <person name="Xia Y."/>
            <person name="Yang J."/>
            <person name="Young S."/>
            <person name="Zeng Q."/>
            <person name="Zheng X."/>
            <person name="Stephens R."/>
            <person name="Nusbaum C."/>
            <person name="Birren B.W."/>
            <person name="Azadi P."/>
            <person name="Lempicki R.A."/>
            <person name="Cuomo C.A."/>
            <person name="Kovacs J.A."/>
        </authorList>
    </citation>
    <scope>NUCLEOTIDE SEQUENCE [LARGE SCALE GENOMIC DNA]</scope>
    <source>
        <strain evidence="10">RU7</strain>
    </source>
</reference>
<dbReference type="CDD" id="cd00051">
    <property type="entry name" value="EFh"/>
    <property type="match status" value="2"/>
</dbReference>
<accession>A0A0W4ZPZ8</accession>
<dbReference type="PROSITE" id="PS50222">
    <property type="entry name" value="EF_HAND_2"/>
    <property type="match status" value="3"/>
</dbReference>
<evidence type="ECO:0000256" key="5">
    <source>
        <dbReference type="ARBA" id="ARBA00022837"/>
    </source>
</evidence>
<dbReference type="GO" id="GO:0005509">
    <property type="term" value="F:calcium ion binding"/>
    <property type="evidence" value="ECO:0007669"/>
    <property type="project" value="InterPro"/>
</dbReference>
<feature type="domain" description="EF-hand" evidence="8">
    <location>
        <begin position="60"/>
        <end position="95"/>
    </location>
</feature>
<dbReference type="Pfam" id="PF13499">
    <property type="entry name" value="EF-hand_7"/>
    <property type="match status" value="1"/>
</dbReference>
<organism evidence="9 10">
    <name type="scientific">Pneumocystis jirovecii (strain RU7)</name>
    <name type="common">Human pneumocystis pneumonia agent</name>
    <dbReference type="NCBI Taxonomy" id="1408657"/>
    <lineage>
        <taxon>Eukaryota</taxon>
        <taxon>Fungi</taxon>
        <taxon>Dikarya</taxon>
        <taxon>Ascomycota</taxon>
        <taxon>Taphrinomycotina</taxon>
        <taxon>Pneumocystomycetes</taxon>
        <taxon>Pneumocystaceae</taxon>
        <taxon>Pneumocystis</taxon>
    </lineage>
</organism>
<evidence type="ECO:0000256" key="6">
    <source>
        <dbReference type="ARBA" id="ARBA00023288"/>
    </source>
</evidence>
<keyword evidence="5" id="KW-0106">Calcium</keyword>
<dbReference type="Pfam" id="PF13405">
    <property type="entry name" value="EF-hand_6"/>
    <property type="match status" value="1"/>
</dbReference>
<evidence type="ECO:0000259" key="8">
    <source>
        <dbReference type="PROSITE" id="PS50222"/>
    </source>
</evidence>
<dbReference type="InterPro" id="IPR028846">
    <property type="entry name" value="Recoverin"/>
</dbReference>
<keyword evidence="10" id="KW-1185">Reference proteome</keyword>
<evidence type="ECO:0000313" key="10">
    <source>
        <dbReference type="Proteomes" id="UP000053447"/>
    </source>
</evidence>
<dbReference type="GeneID" id="28940251"/>
<keyword evidence="2" id="KW-0519">Myristate</keyword>
<dbReference type="GO" id="GO:0008047">
    <property type="term" value="F:enzyme activator activity"/>
    <property type="evidence" value="ECO:0007669"/>
    <property type="project" value="UniProtKB-ARBA"/>
</dbReference>
<dbReference type="FunFam" id="1.10.238.10:FF:000009">
    <property type="entry name" value="Visinin-like protein 1"/>
    <property type="match status" value="1"/>
</dbReference>
<comment type="caution">
    <text evidence="9">The sequence shown here is derived from an EMBL/GenBank/DDBJ whole genome shotgun (WGS) entry which is preliminary data.</text>
</comment>
<dbReference type="GO" id="GO:0016020">
    <property type="term" value="C:membrane"/>
    <property type="evidence" value="ECO:0007669"/>
    <property type="project" value="TreeGrafter"/>
</dbReference>
<gene>
    <name evidence="9" type="ORF">T551_01733</name>
</gene>
<evidence type="ECO:0000256" key="3">
    <source>
        <dbReference type="ARBA" id="ARBA00022723"/>
    </source>
</evidence>
<proteinExistence type="inferred from homology"/>
<comment type="similarity">
    <text evidence="1">Belongs to the recoverin family.</text>
</comment>
<dbReference type="PROSITE" id="PS00018">
    <property type="entry name" value="EF_HAND_1"/>
    <property type="match status" value="3"/>
</dbReference>
<dbReference type="STRING" id="1408657.A0A0W4ZPZ8"/>
<evidence type="ECO:0000256" key="1">
    <source>
        <dbReference type="ARBA" id="ARBA00006049"/>
    </source>
</evidence>
<feature type="domain" description="EF-hand" evidence="8">
    <location>
        <begin position="144"/>
        <end position="179"/>
    </location>
</feature>
<dbReference type="PRINTS" id="PR00450">
    <property type="entry name" value="RECOVERIN"/>
</dbReference>
<dbReference type="InterPro" id="IPR011992">
    <property type="entry name" value="EF-hand-dom_pair"/>
</dbReference>
<evidence type="ECO:0000256" key="4">
    <source>
        <dbReference type="ARBA" id="ARBA00022737"/>
    </source>
</evidence>
<name>A0A0W4ZPZ8_PNEJ7</name>
<dbReference type="InterPro" id="IPR002048">
    <property type="entry name" value="EF_hand_dom"/>
</dbReference>
<dbReference type="PANTHER" id="PTHR23055">
    <property type="entry name" value="CALCIUM BINDING PROTEINS"/>
    <property type="match status" value="1"/>
</dbReference>
<dbReference type="SMART" id="SM00054">
    <property type="entry name" value="EFh"/>
    <property type="match status" value="3"/>
</dbReference>
<dbReference type="EMBL" id="LFWA01000007">
    <property type="protein sequence ID" value="KTW30450.1"/>
    <property type="molecule type" value="Genomic_DNA"/>
</dbReference>
<evidence type="ECO:0000313" key="9">
    <source>
        <dbReference type="EMBL" id="KTW30450.1"/>
    </source>
</evidence>
<evidence type="ECO:0000256" key="7">
    <source>
        <dbReference type="ARBA" id="ARBA00071944"/>
    </source>
</evidence>
<dbReference type="InterPro" id="IPR018247">
    <property type="entry name" value="EF_Hand_1_Ca_BS"/>
</dbReference>
<keyword evidence="4" id="KW-0677">Repeat</keyword>
<dbReference type="VEuPathDB" id="FungiDB:T551_01733"/>
<dbReference type="AlphaFoldDB" id="A0A0W4ZPZ8"/>
<dbReference type="RefSeq" id="XP_018229741.1">
    <property type="nucleotide sequence ID" value="XM_018373996.1"/>
</dbReference>
<dbReference type="OrthoDB" id="191686at2759"/>
<sequence>MGKTQSKLSQEQLQELQELTKFDKKELQQWYKGFLKDCPTGHLCKEEFQGIYKQFFPFGDPSSFANYVFNVFDMDKNGMIDFKEFICALSVTSRGRLEEKLVWAFRLYDIDDDGVITYQEMLQIVAAIYKMVGSMVKLPEDEDTPEKRVNKIFCMMDKDHNGCLTLEEFREGSKKDSTIVQALSLYDGLV</sequence>
<protein>
    <recommendedName>
        <fullName evidence="7">Calcium-binding protein NCS-1</fullName>
    </recommendedName>
</protein>
<evidence type="ECO:0000256" key="2">
    <source>
        <dbReference type="ARBA" id="ARBA00022707"/>
    </source>
</evidence>
<feature type="domain" description="EF-hand" evidence="8">
    <location>
        <begin position="96"/>
        <end position="131"/>
    </location>
</feature>